<evidence type="ECO:0000256" key="10">
    <source>
        <dbReference type="ARBA" id="ARBA00022840"/>
    </source>
</evidence>
<keyword evidence="4" id="KW-0813">Transport</keyword>
<dbReference type="InterPro" id="IPR017871">
    <property type="entry name" value="ABC_transporter-like_CS"/>
</dbReference>
<evidence type="ECO:0000256" key="7">
    <source>
        <dbReference type="ARBA" id="ARBA00022737"/>
    </source>
</evidence>
<dbReference type="GO" id="GO:0005524">
    <property type="term" value="F:ATP binding"/>
    <property type="evidence" value="ECO:0007669"/>
    <property type="project" value="UniProtKB-KW"/>
</dbReference>
<keyword evidence="5" id="KW-1003">Cell membrane</keyword>
<dbReference type="PANTHER" id="PTHR43776">
    <property type="entry name" value="TRANSPORT ATP-BINDING PROTEIN"/>
    <property type="match status" value="1"/>
</dbReference>
<organism evidence="19 20">
    <name type="scientific">Herbaspirillum robiniae</name>
    <dbReference type="NCBI Taxonomy" id="2014887"/>
    <lineage>
        <taxon>Bacteria</taxon>
        <taxon>Pseudomonadati</taxon>
        <taxon>Pseudomonadota</taxon>
        <taxon>Betaproteobacteria</taxon>
        <taxon>Burkholderiales</taxon>
        <taxon>Oxalobacteraceae</taxon>
        <taxon>Herbaspirillum</taxon>
    </lineage>
</organism>
<evidence type="ECO:0000313" key="19">
    <source>
        <dbReference type="EMBL" id="NUU00748.1"/>
    </source>
</evidence>
<dbReference type="InterPro" id="IPR003439">
    <property type="entry name" value="ABC_transporter-like_ATP-bd"/>
</dbReference>
<dbReference type="Gene3D" id="3.40.50.300">
    <property type="entry name" value="P-loop containing nucleotide triphosphate hydrolases"/>
    <property type="match status" value="2"/>
</dbReference>
<evidence type="ECO:0000259" key="18">
    <source>
        <dbReference type="PROSITE" id="PS50893"/>
    </source>
</evidence>
<evidence type="ECO:0000256" key="1">
    <source>
        <dbReference type="ARBA" id="ARBA00004170"/>
    </source>
</evidence>
<dbReference type="PANTHER" id="PTHR43776:SF15">
    <property type="entry name" value="GLUTATHIONE IMPORT ATP-BINDING PROTEIN GSIA"/>
    <property type="match status" value="1"/>
</dbReference>
<sequence length="621" mass="68268">MQQPQHSQRVLDVNKLSVRFATSERTVDAVRDLSFHVGQGETLAIVGESGSGKSVSSLAIMRLIEHGGGKIIGGSMQFQRRNGQSLDLAKADNATMRGIRGKEIAMIFQEPMTSLNPVFTVGEQIAESIRLHQGKSRAAAQAEALRMLEMVRIPEARRVLGRHPHQLSGGMRQRVMIAMALSCKPSLLIADEPTTALDVTIQAQILQLIRSLQEEMQMGVIFITHDMGVVAEVADRVVVMRRGDKVEENEVKRIFAAPVHPYTQALLAAVPRLGSMRGTDKPLRFGIAPEAEAQPEAMAAELQGQGEIAAEQRQPILKVRDLTTRFDVKSGIFGRVKQRVHAVEKVSFDLYSGETLAIVGESGCGKSTTGRSLLRLVDIAGGRVEFGGRDLAQLPRSELRQLRRDIQFIFQDPFASLDPRMTVGYSIMEPMLVHGMKEDAQERVDALLTRVGLTPEHGQRYPHEFSGGQRQRICIARALALNPKIVIADESVSALDVSIQAQIVNLMLDLQAELGISFIFISHDMAVVERISHRVAVMYLGQIVEIGPRRAIFENPQHPYTRKLMAAVPVADPTLRQPGKKLMTDEIPSPIRLVGDEPKVEALKQVAPGHFVATHSIGGAF</sequence>
<dbReference type="CDD" id="cd03257">
    <property type="entry name" value="ABC_NikE_OppD_transporters"/>
    <property type="match status" value="2"/>
</dbReference>
<dbReference type="PROSITE" id="PS00211">
    <property type="entry name" value="ABC_TRANSPORTER_1"/>
    <property type="match status" value="2"/>
</dbReference>
<dbReference type="EC" id="7.4.2.10" evidence="15"/>
<evidence type="ECO:0000256" key="8">
    <source>
        <dbReference type="ARBA" id="ARBA00022741"/>
    </source>
</evidence>
<feature type="domain" description="ABC transporter" evidence="18">
    <location>
        <begin position="317"/>
        <end position="565"/>
    </location>
</feature>
<comment type="similarity">
    <text evidence="14">Belongs to the ABC transporter superfamily. Glutathione importer (TC 3.A.1.5.11) family.</text>
</comment>
<name>A0ABX2LUY7_9BURK</name>
<comment type="subcellular location">
    <subcellularLocation>
        <location evidence="2">Cell inner membrane</location>
    </subcellularLocation>
    <subcellularLocation>
        <location evidence="1">Membrane</location>
        <topology evidence="1">Peripheral membrane protein</topology>
    </subcellularLocation>
</comment>
<keyword evidence="20" id="KW-1185">Reference proteome</keyword>
<dbReference type="PROSITE" id="PS50893">
    <property type="entry name" value="ABC_TRANSPORTER_2"/>
    <property type="match status" value="2"/>
</dbReference>
<evidence type="ECO:0000256" key="12">
    <source>
        <dbReference type="ARBA" id="ARBA00023136"/>
    </source>
</evidence>
<feature type="domain" description="ABC transporter" evidence="18">
    <location>
        <begin position="8"/>
        <end position="267"/>
    </location>
</feature>
<comment type="catalytic activity">
    <reaction evidence="17">
        <text>glutathione(out) + ATP + H2O = glutathione(in) + ADP + phosphate + H(+)</text>
        <dbReference type="Rhea" id="RHEA:29791"/>
        <dbReference type="ChEBI" id="CHEBI:15377"/>
        <dbReference type="ChEBI" id="CHEBI:15378"/>
        <dbReference type="ChEBI" id="CHEBI:30616"/>
        <dbReference type="ChEBI" id="CHEBI:43474"/>
        <dbReference type="ChEBI" id="CHEBI:57925"/>
        <dbReference type="ChEBI" id="CHEBI:456216"/>
        <dbReference type="EC" id="7.4.2.10"/>
    </reaction>
</comment>
<dbReference type="Pfam" id="PF00005">
    <property type="entry name" value="ABC_tran"/>
    <property type="match status" value="2"/>
</dbReference>
<dbReference type="NCBIfam" id="NF007739">
    <property type="entry name" value="PRK10419.1"/>
    <property type="match status" value="2"/>
</dbReference>
<comment type="function">
    <text evidence="13">Part of the ABC transporter complex GsiABCD involved in glutathione import. Responsible for energy coupling to the transport system.</text>
</comment>
<comment type="caution">
    <text evidence="19">The sequence shown here is derived from an EMBL/GenBank/DDBJ whole genome shotgun (WGS) entry which is preliminary data.</text>
</comment>
<keyword evidence="12" id="KW-0472">Membrane</keyword>
<reference evidence="19 20" key="1">
    <citation type="journal article" date="2020" name="Front. Plant Sci.">
        <title>Isolation of Rhizosphere Bacteria That Improve Quality and Water Stress Tolerance in Greenhouse Ornamentals.</title>
        <authorList>
            <person name="Nordstedt N.P."/>
            <person name="Jones M.L."/>
        </authorList>
    </citation>
    <scope>NUCLEOTIDE SEQUENCE [LARGE SCALE GENOMIC DNA]</scope>
    <source>
        <strain evidence="19 20">C6C2</strain>
    </source>
</reference>
<gene>
    <name evidence="19" type="ORF">HNO84_03990</name>
</gene>
<evidence type="ECO:0000256" key="14">
    <source>
        <dbReference type="ARBA" id="ARBA00038416"/>
    </source>
</evidence>
<dbReference type="SMART" id="SM00382">
    <property type="entry name" value="AAA"/>
    <property type="match status" value="2"/>
</dbReference>
<dbReference type="SUPFAM" id="SSF52540">
    <property type="entry name" value="P-loop containing nucleoside triphosphate hydrolases"/>
    <property type="match status" value="2"/>
</dbReference>
<comment type="subunit">
    <text evidence="3">The complex is composed of two ATP-binding proteins (GsiA), two transmembrane proteins (GsiC and GsiD) and a solute-binding protein (GsiB).</text>
</comment>
<evidence type="ECO:0000256" key="17">
    <source>
        <dbReference type="ARBA" id="ARBA00047640"/>
    </source>
</evidence>
<dbReference type="Pfam" id="PF08352">
    <property type="entry name" value="oligo_HPY"/>
    <property type="match status" value="2"/>
</dbReference>
<evidence type="ECO:0000256" key="6">
    <source>
        <dbReference type="ARBA" id="ARBA00022519"/>
    </source>
</evidence>
<protein>
    <recommendedName>
        <fullName evidence="16">Glutathione import ATP-binding protein GsiA</fullName>
        <ecNumber evidence="15">7.4.2.10</ecNumber>
    </recommendedName>
</protein>
<evidence type="ECO:0000256" key="5">
    <source>
        <dbReference type="ARBA" id="ARBA00022475"/>
    </source>
</evidence>
<evidence type="ECO:0000256" key="15">
    <source>
        <dbReference type="ARBA" id="ARBA00039050"/>
    </source>
</evidence>
<keyword evidence="8" id="KW-0547">Nucleotide-binding</keyword>
<dbReference type="InterPro" id="IPR050319">
    <property type="entry name" value="ABC_transp_ATP-bind"/>
</dbReference>
<evidence type="ECO:0000256" key="11">
    <source>
        <dbReference type="ARBA" id="ARBA00022967"/>
    </source>
</evidence>
<keyword evidence="10 19" id="KW-0067">ATP-binding</keyword>
<dbReference type="EMBL" id="JABFMT010000003">
    <property type="protein sequence ID" value="NUU00748.1"/>
    <property type="molecule type" value="Genomic_DNA"/>
</dbReference>
<evidence type="ECO:0000256" key="4">
    <source>
        <dbReference type="ARBA" id="ARBA00022448"/>
    </source>
</evidence>
<dbReference type="RefSeq" id="WP_079215446.1">
    <property type="nucleotide sequence ID" value="NZ_CP018845.1"/>
</dbReference>
<dbReference type="InterPro" id="IPR027417">
    <property type="entry name" value="P-loop_NTPase"/>
</dbReference>
<keyword evidence="9" id="KW-0378">Hydrolase</keyword>
<evidence type="ECO:0000256" key="9">
    <source>
        <dbReference type="ARBA" id="ARBA00022801"/>
    </source>
</evidence>
<keyword evidence="11" id="KW-1278">Translocase</keyword>
<dbReference type="Proteomes" id="UP000536746">
    <property type="component" value="Unassembled WGS sequence"/>
</dbReference>
<evidence type="ECO:0000313" key="20">
    <source>
        <dbReference type="Proteomes" id="UP000536746"/>
    </source>
</evidence>
<evidence type="ECO:0000256" key="13">
    <source>
        <dbReference type="ARBA" id="ARBA00037530"/>
    </source>
</evidence>
<dbReference type="InterPro" id="IPR003593">
    <property type="entry name" value="AAA+_ATPase"/>
</dbReference>
<evidence type="ECO:0000256" key="3">
    <source>
        <dbReference type="ARBA" id="ARBA00011469"/>
    </source>
</evidence>
<accession>A0ABX2LUY7</accession>
<keyword evidence="7" id="KW-0677">Repeat</keyword>
<dbReference type="NCBIfam" id="NF008453">
    <property type="entry name" value="PRK11308.1"/>
    <property type="match status" value="2"/>
</dbReference>
<evidence type="ECO:0000256" key="2">
    <source>
        <dbReference type="ARBA" id="ARBA00004533"/>
    </source>
</evidence>
<proteinExistence type="inferred from homology"/>
<dbReference type="InterPro" id="IPR013563">
    <property type="entry name" value="Oligopep_ABC_C"/>
</dbReference>
<keyword evidence="6" id="KW-0997">Cell inner membrane</keyword>
<evidence type="ECO:0000256" key="16">
    <source>
        <dbReference type="ARBA" id="ARBA00041187"/>
    </source>
</evidence>